<sequence>MIIHISQLFRKFISAHLRPTPSDWARLRQSKSGDDVRKFEPAYLRKTLSYGRIDKIIRQLRRHYNENPAYFDVPAFAQKVY</sequence>
<dbReference type="Proteomes" id="UP000179448">
    <property type="component" value="Unassembled WGS sequence"/>
</dbReference>
<dbReference type="AlphaFoldDB" id="A0A1F6WN50"/>
<protein>
    <submittedName>
        <fullName evidence="1">Uncharacterized protein</fullName>
    </submittedName>
</protein>
<dbReference type="STRING" id="1801766.A2997_02325"/>
<evidence type="ECO:0000313" key="2">
    <source>
        <dbReference type="Proteomes" id="UP000179448"/>
    </source>
</evidence>
<gene>
    <name evidence="1" type="ORF">A2997_02325</name>
</gene>
<accession>A0A1F6WN50</accession>
<comment type="caution">
    <text evidence="1">The sequence shown here is derived from an EMBL/GenBank/DDBJ whole genome shotgun (WGS) entry which is preliminary data.</text>
</comment>
<proteinExistence type="predicted"/>
<organism evidence="1 2">
    <name type="scientific">Candidatus Nomurabacteria bacterium RIFCSPLOWO2_01_FULL_36_10b</name>
    <dbReference type="NCBI Taxonomy" id="1801766"/>
    <lineage>
        <taxon>Bacteria</taxon>
        <taxon>Candidatus Nomuraibacteriota</taxon>
    </lineage>
</organism>
<evidence type="ECO:0000313" key="1">
    <source>
        <dbReference type="EMBL" id="OGI83307.1"/>
    </source>
</evidence>
<dbReference type="EMBL" id="MFUQ01000020">
    <property type="protein sequence ID" value="OGI83307.1"/>
    <property type="molecule type" value="Genomic_DNA"/>
</dbReference>
<name>A0A1F6WN50_9BACT</name>
<reference evidence="1 2" key="1">
    <citation type="journal article" date="2016" name="Nat. Commun.">
        <title>Thousands of microbial genomes shed light on interconnected biogeochemical processes in an aquifer system.</title>
        <authorList>
            <person name="Anantharaman K."/>
            <person name="Brown C.T."/>
            <person name="Hug L.A."/>
            <person name="Sharon I."/>
            <person name="Castelle C.J."/>
            <person name="Probst A.J."/>
            <person name="Thomas B.C."/>
            <person name="Singh A."/>
            <person name="Wilkins M.J."/>
            <person name="Karaoz U."/>
            <person name="Brodie E.L."/>
            <person name="Williams K.H."/>
            <person name="Hubbard S.S."/>
            <person name="Banfield J.F."/>
        </authorList>
    </citation>
    <scope>NUCLEOTIDE SEQUENCE [LARGE SCALE GENOMIC DNA]</scope>
</reference>